<accession>B8LU23</accession>
<dbReference type="PhylomeDB" id="B8LU23"/>
<organism evidence="2 3">
    <name type="scientific">Talaromyces stipitatus (strain ATCC 10500 / CBS 375.48 / QM 6759 / NRRL 1006)</name>
    <name type="common">Penicillium stipitatum</name>
    <dbReference type="NCBI Taxonomy" id="441959"/>
    <lineage>
        <taxon>Eukaryota</taxon>
        <taxon>Fungi</taxon>
        <taxon>Dikarya</taxon>
        <taxon>Ascomycota</taxon>
        <taxon>Pezizomycotina</taxon>
        <taxon>Eurotiomycetes</taxon>
        <taxon>Eurotiomycetidae</taxon>
        <taxon>Eurotiales</taxon>
        <taxon>Trichocomaceae</taxon>
        <taxon>Talaromyces</taxon>
        <taxon>Talaromyces sect. Talaromyces</taxon>
    </lineage>
</organism>
<evidence type="ECO:0000313" key="2">
    <source>
        <dbReference type="EMBL" id="EED23853.1"/>
    </source>
</evidence>
<dbReference type="VEuPathDB" id="FungiDB:TSTA_072460"/>
<dbReference type="RefSeq" id="XP_002341240.1">
    <property type="nucleotide sequence ID" value="XM_002341199.1"/>
</dbReference>
<dbReference type="InParanoid" id="B8LU23"/>
<proteinExistence type="predicted"/>
<evidence type="ECO:0000313" key="3">
    <source>
        <dbReference type="Proteomes" id="UP000001745"/>
    </source>
</evidence>
<feature type="region of interest" description="Disordered" evidence="1">
    <location>
        <begin position="207"/>
        <end position="264"/>
    </location>
</feature>
<keyword evidence="3" id="KW-1185">Reference proteome</keyword>
<sequence length="357" mass="39545">MNHNLTVSALRLLKSLLPSRIEDAVIIITASIPKIRPVLLVAYKRLRRHRLWNKLTSSDRLKFFTRRHDRNNGAGHISIRSHRVSTDDHEESSILHRLRKPNTCSSIYSRKSKPTTHHSSRQNNHESFEQSSSSQKTKHHRRHLSSTSGATKSSLGSHPLSRFTTATTGVDSIDFSNADTNPSAPFCPSGLANDFWPISSPQLTCQTVISAGDDPPPPPSPFASFLLPQLPPTAVTPSNSLTPTNGSGRSSRNSRRECSRAAAESGFTTTNSSIIFLPVNNIAGPYPILQTNHFSIEYEDENDSNQQQQQDLALIWADAQLADIATTSSRRYNEDDAEALQLHDVGCILNESRLNQP</sequence>
<evidence type="ECO:0000256" key="1">
    <source>
        <dbReference type="SAM" id="MobiDB-lite"/>
    </source>
</evidence>
<name>B8LU23_TALSN</name>
<feature type="region of interest" description="Disordered" evidence="1">
    <location>
        <begin position="70"/>
        <end position="163"/>
    </location>
</feature>
<feature type="compositionally biased region" description="Polar residues" evidence="1">
    <location>
        <begin position="235"/>
        <end position="244"/>
    </location>
</feature>
<feature type="compositionally biased region" description="Basic residues" evidence="1">
    <location>
        <begin position="110"/>
        <end position="120"/>
    </location>
</feature>
<dbReference type="AlphaFoldDB" id="B8LU23"/>
<dbReference type="HOGENOM" id="CLU_776538_0_0_1"/>
<feature type="compositionally biased region" description="Basic and acidic residues" evidence="1">
    <location>
        <begin position="84"/>
        <end position="94"/>
    </location>
</feature>
<dbReference type="EMBL" id="EQ962652">
    <property type="protein sequence ID" value="EED23853.1"/>
    <property type="molecule type" value="Genomic_DNA"/>
</dbReference>
<dbReference type="STRING" id="441959.B8LU23"/>
<dbReference type="GeneID" id="8102337"/>
<dbReference type="Proteomes" id="UP000001745">
    <property type="component" value="Unassembled WGS sequence"/>
</dbReference>
<reference evidence="3" key="1">
    <citation type="journal article" date="2015" name="Genome Announc.">
        <title>Genome sequence of the AIDS-associated pathogen Penicillium marneffei (ATCC18224) and its near taxonomic relative Talaromyces stipitatus (ATCC10500).</title>
        <authorList>
            <person name="Nierman W.C."/>
            <person name="Fedorova-Abrams N.D."/>
            <person name="Andrianopoulos A."/>
        </authorList>
    </citation>
    <scope>NUCLEOTIDE SEQUENCE [LARGE SCALE GENOMIC DNA]</scope>
    <source>
        <strain evidence="3">ATCC 10500 / CBS 375.48 / QM 6759 / NRRL 1006</strain>
    </source>
</reference>
<gene>
    <name evidence="2" type="ORF">TSTA_072460</name>
</gene>
<dbReference type="OrthoDB" id="5429740at2759"/>
<protein>
    <submittedName>
        <fullName evidence="2">Uncharacterized protein</fullName>
    </submittedName>
</protein>
<feature type="compositionally biased region" description="Polar residues" evidence="1">
    <location>
        <begin position="145"/>
        <end position="163"/>
    </location>
</feature>